<comment type="caution">
    <text evidence="1">The sequence shown here is derived from an EMBL/GenBank/DDBJ whole genome shotgun (WGS) entry which is preliminary data.</text>
</comment>
<gene>
    <name evidence="1" type="ORF">CDN99_26080</name>
</gene>
<keyword evidence="2" id="KW-1185">Reference proteome</keyword>
<dbReference type="EMBL" id="NIOF01000020">
    <property type="protein sequence ID" value="OWQ83601.1"/>
    <property type="molecule type" value="Genomic_DNA"/>
</dbReference>
<reference evidence="1 2" key="1">
    <citation type="journal article" date="2008" name="Int. J. Syst. Evol. Microbiol.">
        <title>Description of Roseateles aquatilis sp. nov. and Roseateles terrae sp. nov., in the class Betaproteobacteria, and emended description of the genus Roseateles.</title>
        <authorList>
            <person name="Gomila M."/>
            <person name="Bowien B."/>
            <person name="Falsen E."/>
            <person name="Moore E.R."/>
            <person name="Lalucat J."/>
        </authorList>
    </citation>
    <scope>NUCLEOTIDE SEQUENCE [LARGE SCALE GENOMIC DNA]</scope>
    <source>
        <strain evidence="1 2">CCUG 48205</strain>
    </source>
</reference>
<accession>A0A246ITP8</accession>
<dbReference type="AlphaFoldDB" id="A0A246ITP8"/>
<evidence type="ECO:0000313" key="1">
    <source>
        <dbReference type="EMBL" id="OWQ83601.1"/>
    </source>
</evidence>
<organism evidence="1 2">
    <name type="scientific">Roseateles aquatilis</name>
    <dbReference type="NCBI Taxonomy" id="431061"/>
    <lineage>
        <taxon>Bacteria</taxon>
        <taxon>Pseudomonadati</taxon>
        <taxon>Pseudomonadota</taxon>
        <taxon>Betaproteobacteria</taxon>
        <taxon>Burkholderiales</taxon>
        <taxon>Sphaerotilaceae</taxon>
        <taxon>Roseateles</taxon>
    </lineage>
</organism>
<dbReference type="RefSeq" id="WP_088388351.1">
    <property type="nucleotide sequence ID" value="NZ_NIOF01000020.1"/>
</dbReference>
<sequence>MDPINYSIDVQTPFQAALQGYQAGAAIRNDEFQQQQQQVALQQQQMLQKAYTTLATNPNPTAADYSKLMLLDPKSSEGIQRAWTARNDAQQKAFVADLGQYGAALVNGQPQIVVDMLNRKADAIENTAGGPTDESRSTRDLAKVAGANPEFALGKVLALLNGNENGKAVAESLLKMQTRPDEVRKVAADADTAEAEAKIRTAAAAVAPQTEAQKLQTGAWNNANTRSQIEERAARLGLDKDRLTSDMQLKLTELNQRFGQLPDDTRTLVNNSTLGAVSSEQAVQQYQQLAAQIDQLGGSWGAGSGAKEWLKRATGSEDTISALKREYTRMASQGVIKLLPPGPASDKDIENAKAGIPDANASPEVLASYLRGMSKLSAYDAVLNNAKAEWAGEVRHLGKTPKDIEIDGIKVPAGTTFNDFARKYFAAKANLLDAAAQTTNRSYMRVLRPGAAAPAAPGAAAAEPLPYGD</sequence>
<name>A0A246ITP8_9BURK</name>
<dbReference type="OrthoDB" id="9156379at2"/>
<dbReference type="Proteomes" id="UP000197468">
    <property type="component" value="Unassembled WGS sequence"/>
</dbReference>
<proteinExistence type="predicted"/>
<evidence type="ECO:0000313" key="2">
    <source>
        <dbReference type="Proteomes" id="UP000197468"/>
    </source>
</evidence>
<protein>
    <submittedName>
        <fullName evidence="1">Uncharacterized protein</fullName>
    </submittedName>
</protein>